<evidence type="ECO:0000256" key="1">
    <source>
        <dbReference type="SAM" id="MobiDB-lite"/>
    </source>
</evidence>
<organism evidence="3 4">
    <name type="scientific">Rhizophagus irregularis</name>
    <dbReference type="NCBI Taxonomy" id="588596"/>
    <lineage>
        <taxon>Eukaryota</taxon>
        <taxon>Fungi</taxon>
        <taxon>Fungi incertae sedis</taxon>
        <taxon>Mucoromycota</taxon>
        <taxon>Glomeromycotina</taxon>
        <taxon>Glomeromycetes</taxon>
        <taxon>Glomerales</taxon>
        <taxon>Glomeraceae</taxon>
        <taxon>Rhizophagus</taxon>
    </lineage>
</organism>
<evidence type="ECO:0000313" key="4">
    <source>
        <dbReference type="Proteomes" id="UP000232722"/>
    </source>
</evidence>
<reference evidence="3 4" key="2">
    <citation type="submission" date="2017-09" db="EMBL/GenBank/DDBJ databases">
        <title>Extensive intraspecific genome diversity in a model arbuscular mycorrhizal fungus.</title>
        <authorList>
            <person name="Chen E.C."/>
            <person name="Morin E."/>
            <person name="Beaudet D."/>
            <person name="Noel J."/>
            <person name="Ndikumana S."/>
            <person name="Charron P."/>
            <person name="St-Onge C."/>
            <person name="Giorgi J."/>
            <person name="Grigoriev I.V."/>
            <person name="Roux C."/>
            <person name="Martin F.M."/>
            <person name="Corradi N."/>
        </authorList>
    </citation>
    <scope>NUCLEOTIDE SEQUENCE [LARGE SCALE GENOMIC DNA]</scope>
    <source>
        <strain evidence="3 4">A5</strain>
    </source>
</reference>
<dbReference type="InterPro" id="IPR058524">
    <property type="entry name" value="DUF8211"/>
</dbReference>
<dbReference type="Pfam" id="PF26638">
    <property type="entry name" value="DUF8211"/>
    <property type="match status" value="1"/>
</dbReference>
<name>A0A2N0NZQ2_9GLOM</name>
<dbReference type="VEuPathDB" id="FungiDB:FUN_010777"/>
<accession>A0A2N0NZQ2</accession>
<dbReference type="AlphaFoldDB" id="A0A2N0NZQ2"/>
<comment type="caution">
    <text evidence="3">The sequence shown here is derived from an EMBL/GenBank/DDBJ whole genome shotgun (WGS) entry which is preliminary data.</text>
</comment>
<dbReference type="EMBL" id="LLXJ01001989">
    <property type="protein sequence ID" value="PKC00046.1"/>
    <property type="molecule type" value="Genomic_DNA"/>
</dbReference>
<proteinExistence type="predicted"/>
<sequence>MDSRNTSTKNFFNFSYKRYRFHFGIYIPCSHDHTTPGFSGYTPPKTICNVPAPFMMSDFRRACVLHQSLFFKNDVFTHIKHPKKTLNTDLTTPSVNPKIYHANLLHTRWHSHRAKRIYSQRLGISYEETIYARDRYSIQHLNNKHIYRKKLTNFCIRRSHNPRVSKAQEIRFDRAKRRIFHKKEHNPLDLRQHKLATAQRYRFMFSESQFVLKPIKHLLYNQGLHHRNYKFWTPFFGRPGKSTKTTIPDDTPSPVIIRTVAPYNPIPNMFIPRKYRNIIPKEPLYTEEGVYIVPGSREWFTYMYNLHKNLPPPLTKAQRRALRLENERIEDIRKTNEDAILHGTSFNRVKKRNYIAFMLTNFSELFHYEMEGFIIQYLASEDKQNKTHIYKLMSDYTISTFNGPTRRSIYARRFKNYPPGASEDTSDDAKEREIRPKKRRISSHTNLYPLIDNTDRFKRRRSSPAIMDDSTGVELD</sequence>
<feature type="region of interest" description="Disordered" evidence="1">
    <location>
        <begin position="414"/>
        <end position="476"/>
    </location>
</feature>
<evidence type="ECO:0000259" key="2">
    <source>
        <dbReference type="Pfam" id="PF26638"/>
    </source>
</evidence>
<reference evidence="3 4" key="1">
    <citation type="submission" date="2016-04" db="EMBL/GenBank/DDBJ databases">
        <title>Genome analyses suggest a sexual origin of heterokaryosis in a supposedly ancient asexual fungus.</title>
        <authorList>
            <person name="Ropars J."/>
            <person name="Sedzielewska K."/>
            <person name="Noel J."/>
            <person name="Charron P."/>
            <person name="Farinelli L."/>
            <person name="Marton T."/>
            <person name="Kruger M."/>
            <person name="Pelin A."/>
            <person name="Brachmann A."/>
            <person name="Corradi N."/>
        </authorList>
    </citation>
    <scope>NUCLEOTIDE SEQUENCE [LARGE SCALE GENOMIC DNA]</scope>
    <source>
        <strain evidence="3 4">A5</strain>
    </source>
</reference>
<dbReference type="Proteomes" id="UP000232722">
    <property type="component" value="Unassembled WGS sequence"/>
</dbReference>
<dbReference type="VEuPathDB" id="FungiDB:RhiirA1_474892"/>
<feature type="domain" description="DUF8211" evidence="2">
    <location>
        <begin position="101"/>
        <end position="232"/>
    </location>
</feature>
<gene>
    <name evidence="3" type="ORF">RhiirA5_428774</name>
</gene>
<dbReference type="VEuPathDB" id="FungiDB:RhiirFUN_026680"/>
<protein>
    <recommendedName>
        <fullName evidence="2">DUF8211 domain-containing protein</fullName>
    </recommendedName>
</protein>
<evidence type="ECO:0000313" key="3">
    <source>
        <dbReference type="EMBL" id="PKC00046.1"/>
    </source>
</evidence>